<comment type="subcellular location">
    <subcellularLocation>
        <location evidence="7">Cell membrane</location>
        <topology evidence="7">Multi-pass membrane protein</topology>
    </subcellularLocation>
    <subcellularLocation>
        <location evidence="1">Membrane</location>
        <topology evidence="1">Multi-pass membrane protein</topology>
    </subcellularLocation>
</comment>
<evidence type="ECO:0000256" key="6">
    <source>
        <dbReference type="ARBA" id="ARBA00023136"/>
    </source>
</evidence>
<feature type="binding site" evidence="9">
    <location>
        <position position="177"/>
    </location>
    <ligand>
        <name>Mg(2+)</name>
        <dbReference type="ChEBI" id="CHEBI:18420"/>
    </ligand>
</feature>
<dbReference type="GO" id="GO:0008360">
    <property type="term" value="P:regulation of cell shape"/>
    <property type="evidence" value="ECO:0007669"/>
    <property type="project" value="UniProtKB-KW"/>
</dbReference>
<dbReference type="GO" id="GO:0005886">
    <property type="term" value="C:plasma membrane"/>
    <property type="evidence" value="ECO:0007669"/>
    <property type="project" value="UniProtKB-SubCell"/>
</dbReference>
<feature type="transmembrane region" description="Helical" evidence="7">
    <location>
        <begin position="159"/>
        <end position="178"/>
    </location>
</feature>
<proteinExistence type="inferred from homology"/>
<keyword evidence="5 7" id="KW-1133">Transmembrane helix</keyword>
<dbReference type="NCBIfam" id="TIGR00445">
    <property type="entry name" value="mraY"/>
    <property type="match status" value="1"/>
</dbReference>
<keyword evidence="7 9" id="KW-0460">Magnesium</keyword>
<reference evidence="10 11" key="1">
    <citation type="submission" date="2020-10" db="EMBL/GenBank/DDBJ databases">
        <title>Connecting structure to function with the recovery of over 1000 high-quality activated sludge metagenome-assembled genomes encoding full-length rRNA genes using long-read sequencing.</title>
        <authorList>
            <person name="Singleton C.M."/>
            <person name="Petriglieri F."/>
            <person name="Kristensen J.M."/>
            <person name="Kirkegaard R.H."/>
            <person name="Michaelsen T.Y."/>
            <person name="Andersen M.H."/>
            <person name="Karst S.M."/>
            <person name="Dueholm M.S."/>
            <person name="Nielsen P.H."/>
            <person name="Albertsen M."/>
        </authorList>
    </citation>
    <scope>NUCLEOTIDE SEQUENCE [LARGE SCALE GENOMIC DNA]</scope>
    <source>
        <strain evidence="10">Lyne_18-Q3-R50-59_MAXAC.006</strain>
    </source>
</reference>
<dbReference type="PANTHER" id="PTHR22926:SF5">
    <property type="entry name" value="PHOSPHO-N-ACETYLMURAMOYL-PENTAPEPTIDE-TRANSFERASE HOMOLOG"/>
    <property type="match status" value="1"/>
</dbReference>
<dbReference type="InterPro" id="IPR018480">
    <property type="entry name" value="PNAcMuramoyl-5peptid_Trfase_CS"/>
</dbReference>
<evidence type="ECO:0000256" key="9">
    <source>
        <dbReference type="PIRSR" id="PIRSR600715-1"/>
    </source>
</evidence>
<dbReference type="GO" id="GO:0071555">
    <property type="term" value="P:cell wall organization"/>
    <property type="evidence" value="ECO:0007669"/>
    <property type="project" value="UniProtKB-KW"/>
</dbReference>
<dbReference type="Pfam" id="PF10555">
    <property type="entry name" value="MraY_sig1"/>
    <property type="match status" value="1"/>
</dbReference>
<dbReference type="GO" id="GO:0051301">
    <property type="term" value="P:cell division"/>
    <property type="evidence" value="ECO:0007669"/>
    <property type="project" value="UniProtKB-KW"/>
</dbReference>
<keyword evidence="7" id="KW-0132">Cell division</keyword>
<sequence>MIRLLLAAGISLAVSLFGTRFLIAWLTHHRIGQPIHEDVPEGHTTKAGTPTMGGIAIVSGGLIGYLGSNLYRGTESNLGYTRTGLYVMLAIAGAGVVGLADDWIKVANERNLGLNSRAKMLGLLTVAVAVAWALASRTDVALTINFTRGSLPGWELPKLAWVAWAVVLITGSANAVNLTDGLDGLAAGAASFGFSAYVVVGFWTFRYPEIYQVTDALDVAVVAAAMLGACVGFLWWNAAPAQIFMGDTGSLAIGTGLACLALATNTQLLLPIVGALFVIETLSVILQVASFKITGRRIFRMAPIHHHFEMAGWPETTVIIRMWLLTGMCTALGIGLFYGDFLRTGAAG</sequence>
<dbReference type="HAMAP" id="MF_00038">
    <property type="entry name" value="MraY"/>
    <property type="match status" value="1"/>
</dbReference>
<evidence type="ECO:0000256" key="5">
    <source>
        <dbReference type="ARBA" id="ARBA00022989"/>
    </source>
</evidence>
<dbReference type="InterPro" id="IPR000715">
    <property type="entry name" value="Glycosyl_transferase_4"/>
</dbReference>
<comment type="pathway">
    <text evidence="7">Cell wall biogenesis; peptidoglycan biosynthesis.</text>
</comment>
<evidence type="ECO:0000256" key="8">
    <source>
        <dbReference type="NCBIfam" id="TIGR00445"/>
    </source>
</evidence>
<evidence type="ECO:0000313" key="11">
    <source>
        <dbReference type="Proteomes" id="UP000727993"/>
    </source>
</evidence>
<keyword evidence="6 7" id="KW-0472">Membrane</keyword>
<dbReference type="PANTHER" id="PTHR22926">
    <property type="entry name" value="PHOSPHO-N-ACETYLMURAMOYL-PENTAPEPTIDE-TRANSFERASE"/>
    <property type="match status" value="1"/>
</dbReference>
<keyword evidence="7" id="KW-0133">Cell shape</keyword>
<gene>
    <name evidence="7" type="primary">mraY</name>
    <name evidence="10" type="ORF">IPN02_15185</name>
</gene>
<keyword evidence="7" id="KW-0961">Cell wall biogenesis/degradation</keyword>
<keyword evidence="7" id="KW-0131">Cell cycle</keyword>
<comment type="similarity">
    <text evidence="2 7">Belongs to the glycosyltransferase 4 family. MraY subfamily.</text>
</comment>
<evidence type="ECO:0000256" key="7">
    <source>
        <dbReference type="HAMAP-Rule" id="MF_00038"/>
    </source>
</evidence>
<dbReference type="Proteomes" id="UP000727993">
    <property type="component" value="Unassembled WGS sequence"/>
</dbReference>
<dbReference type="AlphaFoldDB" id="A0A936NFQ7"/>
<protein>
    <recommendedName>
        <fullName evidence="7 8">Phospho-N-acetylmuramoyl-pentapeptide-transferase</fullName>
        <ecNumber evidence="7 8">2.7.8.13</ecNumber>
    </recommendedName>
    <alternativeName>
        <fullName evidence="7">UDP-MurNAc-pentapeptide phosphotransferase</fullName>
    </alternativeName>
</protein>
<evidence type="ECO:0000256" key="4">
    <source>
        <dbReference type="ARBA" id="ARBA00022692"/>
    </source>
</evidence>
<accession>A0A936NFQ7</accession>
<comment type="catalytic activity">
    <reaction evidence="7">
        <text>UDP-N-acetyl-alpha-D-muramoyl-L-alanyl-gamma-D-glutamyl-meso-2,6-diaminopimeloyl-D-alanyl-D-alanine + di-trans,octa-cis-undecaprenyl phosphate = di-trans,octa-cis-undecaprenyl diphospho-N-acetyl-alpha-D-muramoyl-L-alanyl-D-glutamyl-meso-2,6-diaminopimeloyl-D-alanyl-D-alanine + UMP</text>
        <dbReference type="Rhea" id="RHEA:28386"/>
        <dbReference type="ChEBI" id="CHEBI:57865"/>
        <dbReference type="ChEBI" id="CHEBI:60392"/>
        <dbReference type="ChEBI" id="CHEBI:61386"/>
        <dbReference type="ChEBI" id="CHEBI:61387"/>
        <dbReference type="EC" id="2.7.8.13"/>
    </reaction>
</comment>
<feature type="transmembrane region" description="Helical" evidence="7">
    <location>
        <begin position="217"/>
        <end position="236"/>
    </location>
</feature>
<feature type="transmembrane region" description="Helical" evidence="7">
    <location>
        <begin position="48"/>
        <end position="71"/>
    </location>
</feature>
<dbReference type="EC" id="2.7.8.13" evidence="7 8"/>
<comment type="cofactor">
    <cofactor evidence="7 9">
        <name>Mg(2+)</name>
        <dbReference type="ChEBI" id="CHEBI:18420"/>
    </cofactor>
</comment>
<dbReference type="PROSITE" id="PS01347">
    <property type="entry name" value="MRAY_1"/>
    <property type="match status" value="1"/>
</dbReference>
<dbReference type="PROSITE" id="PS01348">
    <property type="entry name" value="MRAY_2"/>
    <property type="match status" value="1"/>
</dbReference>
<dbReference type="InterPro" id="IPR003524">
    <property type="entry name" value="PNAcMuramoyl-5peptid_Trfase"/>
</dbReference>
<dbReference type="GO" id="GO:0009252">
    <property type="term" value="P:peptidoglycan biosynthetic process"/>
    <property type="evidence" value="ECO:0007669"/>
    <property type="project" value="UniProtKB-UniRule"/>
</dbReference>
<evidence type="ECO:0000256" key="3">
    <source>
        <dbReference type="ARBA" id="ARBA00022679"/>
    </source>
</evidence>
<keyword evidence="7" id="KW-1003">Cell membrane</keyword>
<name>A0A936NFQ7_9ACTN</name>
<keyword evidence="7 9" id="KW-0479">Metal-binding</keyword>
<keyword evidence="3 7" id="KW-0808">Transferase</keyword>
<feature type="transmembrane region" description="Helical" evidence="7">
    <location>
        <begin position="184"/>
        <end position="205"/>
    </location>
</feature>
<dbReference type="Pfam" id="PF00953">
    <property type="entry name" value="Glycos_transf_4"/>
    <property type="match status" value="1"/>
</dbReference>
<feature type="transmembrane region" description="Helical" evidence="7">
    <location>
        <begin position="120"/>
        <end position="138"/>
    </location>
</feature>
<keyword evidence="4 7" id="KW-0812">Transmembrane</keyword>
<feature type="transmembrane region" description="Helical" evidence="7">
    <location>
        <begin position="83"/>
        <end position="100"/>
    </location>
</feature>
<evidence type="ECO:0000313" key="10">
    <source>
        <dbReference type="EMBL" id="MBK9298146.1"/>
    </source>
</evidence>
<comment type="caution">
    <text evidence="10">The sequence shown here is derived from an EMBL/GenBank/DDBJ whole genome shotgun (WGS) entry which is preliminary data.</text>
</comment>
<evidence type="ECO:0000256" key="2">
    <source>
        <dbReference type="ARBA" id="ARBA00005583"/>
    </source>
</evidence>
<dbReference type="CDD" id="cd06852">
    <property type="entry name" value="GT_MraY"/>
    <property type="match status" value="1"/>
</dbReference>
<feature type="transmembrane region" description="Helical" evidence="7">
    <location>
        <begin position="268"/>
        <end position="291"/>
    </location>
</feature>
<dbReference type="GO" id="GO:0046872">
    <property type="term" value="F:metal ion binding"/>
    <property type="evidence" value="ECO:0007669"/>
    <property type="project" value="UniProtKB-KW"/>
</dbReference>
<dbReference type="GO" id="GO:0008963">
    <property type="term" value="F:phospho-N-acetylmuramoyl-pentapeptide-transferase activity"/>
    <property type="evidence" value="ECO:0007669"/>
    <property type="project" value="UniProtKB-UniRule"/>
</dbReference>
<comment type="function">
    <text evidence="7">Catalyzes the initial step of the lipid cycle reactions in the biosynthesis of the cell wall peptidoglycan: transfers peptidoglycan precursor phospho-MurNAc-pentapeptide from UDP-MurNAc-pentapeptide onto the lipid carrier undecaprenyl phosphate, yielding undecaprenyl-pyrophosphoryl-MurNAc-pentapeptide, known as lipid I.</text>
</comment>
<feature type="transmembrane region" description="Helical" evidence="7">
    <location>
        <begin position="318"/>
        <end position="338"/>
    </location>
</feature>
<feature type="binding site" evidence="9">
    <location>
        <position position="247"/>
    </location>
    <ligand>
        <name>Mg(2+)</name>
        <dbReference type="ChEBI" id="CHEBI:18420"/>
    </ligand>
</feature>
<organism evidence="10 11">
    <name type="scientific">Candidatus Neomicrothrix subdominans</name>
    <dbReference type="NCBI Taxonomy" id="2954438"/>
    <lineage>
        <taxon>Bacteria</taxon>
        <taxon>Bacillati</taxon>
        <taxon>Actinomycetota</taxon>
        <taxon>Acidimicrobiia</taxon>
        <taxon>Acidimicrobiales</taxon>
        <taxon>Microthrixaceae</taxon>
        <taxon>Candidatus Neomicrothrix</taxon>
    </lineage>
</organism>
<evidence type="ECO:0000256" key="1">
    <source>
        <dbReference type="ARBA" id="ARBA00004141"/>
    </source>
</evidence>
<keyword evidence="7" id="KW-0573">Peptidoglycan synthesis</keyword>
<dbReference type="EMBL" id="JADJZA010000008">
    <property type="protein sequence ID" value="MBK9298146.1"/>
    <property type="molecule type" value="Genomic_DNA"/>
</dbReference>